<dbReference type="InterPro" id="IPR021848">
    <property type="entry name" value="HODM_asu-like"/>
</dbReference>
<name>A0A8E1WGX1_9HYPH</name>
<sequence>MNVNTSLPTHTPYDGTSKPFAIGLKQAQPRDWIELDEHLEAYLAEKDQLYTTIPDKVFVAEPETRAAQQEVLDLMLAHLVERYPETYCLEGGRCVIASSGRSIDVANTGNNPLIAASKLVQEDLILMRQGENGWRLAAGSLCFPSSWRLTEKFGKAIHDIHGPVPGFGPGTRMAELIARMFDKLAVLVERFNWSIQADGALYHPLSDRQRLARSAGTDSTFPGADAAAHAFIRVERQTLRKLPVSGDILFTIRIYLDPLAVLARTPDRAQLATSFAEQLMALDHEQLDYKGLTADRDRLVGFLNGIASAG</sequence>
<organism evidence="1 2">
    <name type="scientific">Aminobacter carboxidus</name>
    <dbReference type="NCBI Taxonomy" id="376165"/>
    <lineage>
        <taxon>Bacteria</taxon>
        <taxon>Pseudomonadati</taxon>
        <taxon>Pseudomonadota</taxon>
        <taxon>Alphaproteobacteria</taxon>
        <taxon>Hyphomicrobiales</taxon>
        <taxon>Phyllobacteriaceae</taxon>
        <taxon>Aminobacter</taxon>
    </lineage>
</organism>
<dbReference type="AlphaFoldDB" id="A0A8E1WGX1"/>
<evidence type="ECO:0008006" key="3">
    <source>
        <dbReference type="Google" id="ProtNLM"/>
    </source>
</evidence>
<dbReference type="RefSeq" id="WP_184769632.1">
    <property type="nucleotide sequence ID" value="NZ_JACHGI010000005.1"/>
</dbReference>
<comment type="caution">
    <text evidence="1">The sequence shown here is derived from an EMBL/GenBank/DDBJ whole genome shotgun (WGS) entry which is preliminary data.</text>
</comment>
<proteinExistence type="predicted"/>
<accession>A0A8E1WGX1</accession>
<dbReference type="Proteomes" id="UP000532373">
    <property type="component" value="Unassembled WGS sequence"/>
</dbReference>
<protein>
    <recommendedName>
        <fullName evidence="3">DUF3445 domain-containing protein</fullName>
    </recommendedName>
</protein>
<dbReference type="Pfam" id="PF11927">
    <property type="entry name" value="HODM_asu-like"/>
    <property type="match status" value="1"/>
</dbReference>
<reference evidence="1 2" key="1">
    <citation type="submission" date="2020-08" db="EMBL/GenBank/DDBJ databases">
        <title>Genomic Encyclopedia of Type Strains, Phase IV (KMG-IV): sequencing the most valuable type-strain genomes for metagenomic binning, comparative biology and taxonomic classification.</title>
        <authorList>
            <person name="Goeker M."/>
        </authorList>
    </citation>
    <scope>NUCLEOTIDE SEQUENCE [LARGE SCALE GENOMIC DNA]</scope>
    <source>
        <strain evidence="1 2">DSM 17454</strain>
    </source>
</reference>
<gene>
    <name evidence="1" type="ORF">HNQ96_003104</name>
</gene>
<evidence type="ECO:0000313" key="2">
    <source>
        <dbReference type="Proteomes" id="UP000532373"/>
    </source>
</evidence>
<evidence type="ECO:0000313" key="1">
    <source>
        <dbReference type="EMBL" id="MBB6467225.1"/>
    </source>
</evidence>
<dbReference type="EMBL" id="JACHGI010000005">
    <property type="protein sequence ID" value="MBB6467225.1"/>
    <property type="molecule type" value="Genomic_DNA"/>
</dbReference>